<organism evidence="1 2">
    <name type="scientific">Lactobacillus johnsonii (strain CNCM I-12250 / La1 / NCC 533)</name>
    <dbReference type="NCBI Taxonomy" id="257314"/>
    <lineage>
        <taxon>Bacteria</taxon>
        <taxon>Bacillati</taxon>
        <taxon>Bacillota</taxon>
        <taxon>Bacilli</taxon>
        <taxon>Lactobacillales</taxon>
        <taxon>Lactobacillaceae</taxon>
        <taxon>Lactobacillus</taxon>
    </lineage>
</organism>
<gene>
    <name evidence="1" type="ordered locus">LJ_1462</name>
</gene>
<dbReference type="RefSeq" id="WP_011162216.1">
    <property type="nucleotide sequence ID" value="NC_005362.1"/>
</dbReference>
<name>Q65PM6_LACJO</name>
<dbReference type="Proteomes" id="UP000000581">
    <property type="component" value="Chromosome"/>
</dbReference>
<dbReference type="HOGENOM" id="CLU_1729045_0_0_9"/>
<dbReference type="EMBL" id="AE017198">
    <property type="protein sequence ID" value="AAS09230.1"/>
    <property type="molecule type" value="Genomic_DNA"/>
</dbReference>
<reference evidence="1 2" key="1">
    <citation type="journal article" date="2004" name="Proc. Natl. Acad. Sci. U.S.A.">
        <title>The genome sequence of the probiotic intestinal bacterium Lactobacillus johnsonii NCC 533.</title>
        <authorList>
            <person name="Pridmore R.D."/>
            <person name="Berger B."/>
            <person name="Desiere F."/>
            <person name="Vilanova D."/>
            <person name="Barretto C."/>
            <person name="Pittet A.-C."/>
            <person name="Zwahlen M.-C."/>
            <person name="Rouvet M."/>
            <person name="Altermann E."/>
            <person name="Barrangou R."/>
            <person name="Mollet B."/>
            <person name="Mercenier A."/>
            <person name="Klaenhammer T."/>
            <person name="Arigoni F."/>
            <person name="Schell M.A."/>
        </authorList>
    </citation>
    <scope>NUCLEOTIDE SEQUENCE [LARGE SCALE GENOMIC DNA]</scope>
    <source>
        <strain evidence="2">CNCM I-1225 / La1 / NCC 533</strain>
    </source>
</reference>
<evidence type="ECO:0000313" key="2">
    <source>
        <dbReference type="Proteomes" id="UP000000581"/>
    </source>
</evidence>
<dbReference type="KEGG" id="ljo:LJ_1462"/>
<dbReference type="PATRIC" id="fig|257314.6.peg.1279"/>
<proteinExistence type="predicted"/>
<evidence type="ECO:0000313" key="1">
    <source>
        <dbReference type="EMBL" id="AAS09230.1"/>
    </source>
</evidence>
<protein>
    <submittedName>
        <fullName evidence="1">Lj928 prophage protein</fullName>
    </submittedName>
</protein>
<dbReference type="AlphaFoldDB" id="Q65PM6"/>
<accession>Q65PM6</accession>
<sequence length="151" mass="17325">MTIQNKYNVSVISFKLTDSSGKQIYTLPFNTNKKEYNKVDSECVVYLPNNFIENFPNAEKVFFHLSTYEKISFDSGLLYQETAISVKELPANGLLKLNFNMNFPSEFKPYKLVGYRFSVSDKDAMHQVTDEDENEGVFFDTVIPSEVIDNG</sequence>